<keyword evidence="5" id="KW-1185">Reference proteome</keyword>
<dbReference type="Proteomes" id="UP001056201">
    <property type="component" value="Chromosome 2"/>
</dbReference>
<dbReference type="Gene3D" id="3.90.550.10">
    <property type="entry name" value="Spore Coat Polysaccharide Biosynthesis Protein SpsA, Chain A"/>
    <property type="match status" value="1"/>
</dbReference>
<proteinExistence type="predicted"/>
<dbReference type="InterPro" id="IPR050065">
    <property type="entry name" value="GlmU-like"/>
</dbReference>
<dbReference type="Pfam" id="PF00483">
    <property type="entry name" value="NTP_transferase"/>
    <property type="match status" value="1"/>
</dbReference>
<reference evidence="4" key="1">
    <citation type="submission" date="2022-05" db="EMBL/GenBank/DDBJ databases">
        <title>An RpoN-dependent PEP-CTERM gene is involved in floc formation of an Aquincola tertiaricarbonis strain.</title>
        <authorList>
            <person name="Qiu D."/>
            <person name="Xia M."/>
        </authorList>
    </citation>
    <scope>NUCLEOTIDE SEQUENCE</scope>
    <source>
        <strain evidence="4">RN12</strain>
    </source>
</reference>
<dbReference type="CDD" id="cd06422">
    <property type="entry name" value="NTP_transferase_like_1"/>
    <property type="match status" value="1"/>
</dbReference>
<evidence type="ECO:0000256" key="1">
    <source>
        <dbReference type="ARBA" id="ARBA00022679"/>
    </source>
</evidence>
<protein>
    <submittedName>
        <fullName evidence="4">Nucleotidyltransferase family protein</fullName>
    </submittedName>
</protein>
<dbReference type="EMBL" id="CP097636">
    <property type="protein sequence ID" value="URI10463.1"/>
    <property type="molecule type" value="Genomic_DNA"/>
</dbReference>
<dbReference type="InterPro" id="IPR054790">
    <property type="entry name" value="MurU"/>
</dbReference>
<evidence type="ECO:0000256" key="2">
    <source>
        <dbReference type="ARBA" id="ARBA00022695"/>
    </source>
</evidence>
<dbReference type="PANTHER" id="PTHR43584:SF8">
    <property type="entry name" value="N-ACETYLMURAMATE ALPHA-1-PHOSPHATE URIDYLYLTRANSFERASE"/>
    <property type="match status" value="1"/>
</dbReference>
<feature type="domain" description="Nucleotidyl transferase" evidence="3">
    <location>
        <begin position="4"/>
        <end position="157"/>
    </location>
</feature>
<dbReference type="NCBIfam" id="NF045761">
    <property type="entry name" value="NAMPUrTaseMurU"/>
    <property type="match status" value="1"/>
</dbReference>
<dbReference type="InterPro" id="IPR005835">
    <property type="entry name" value="NTP_transferase_dom"/>
</dbReference>
<evidence type="ECO:0000259" key="3">
    <source>
        <dbReference type="Pfam" id="PF00483"/>
    </source>
</evidence>
<sequence>MTLKALILAAGRGERMRPLTDHTPKPLLPVRGKPLIEWHLEALARDGVREVVINTAWLEAQFPAALGDGSRWGLAIRYSCEGRDHGGALETAGGIAKALPWLAERPDDVFWVVSGDVFTPGFVFDRAAAQRFAAGSASAHLWLVPNAPHHPRGDFGISAQGLATADGEPRYTWSSIGLYRAAMFSGVPVGQRMALRPLLDAAIAEGRLQAELYDGPWTDVGTPERLAALG</sequence>
<name>A0ABY4SAS9_AQUTE</name>
<dbReference type="SUPFAM" id="SSF53448">
    <property type="entry name" value="Nucleotide-diphospho-sugar transferases"/>
    <property type="match status" value="1"/>
</dbReference>
<dbReference type="RefSeq" id="WP_250198670.1">
    <property type="nucleotide sequence ID" value="NZ_CP097636.1"/>
</dbReference>
<organism evidence="4 5">
    <name type="scientific">Aquincola tertiaricarbonis</name>
    <dbReference type="NCBI Taxonomy" id="391953"/>
    <lineage>
        <taxon>Bacteria</taxon>
        <taxon>Pseudomonadati</taxon>
        <taxon>Pseudomonadota</taxon>
        <taxon>Betaproteobacteria</taxon>
        <taxon>Burkholderiales</taxon>
        <taxon>Sphaerotilaceae</taxon>
        <taxon>Aquincola</taxon>
    </lineage>
</organism>
<keyword evidence="1" id="KW-0808">Transferase</keyword>
<keyword evidence="2" id="KW-0548">Nucleotidyltransferase</keyword>
<evidence type="ECO:0000313" key="4">
    <source>
        <dbReference type="EMBL" id="URI10463.1"/>
    </source>
</evidence>
<gene>
    <name evidence="4" type="ORF">MW290_15750</name>
</gene>
<dbReference type="InterPro" id="IPR029044">
    <property type="entry name" value="Nucleotide-diphossugar_trans"/>
</dbReference>
<accession>A0ABY4SAS9</accession>
<dbReference type="PANTHER" id="PTHR43584">
    <property type="entry name" value="NUCLEOTIDYL TRANSFERASE"/>
    <property type="match status" value="1"/>
</dbReference>
<evidence type="ECO:0000313" key="5">
    <source>
        <dbReference type="Proteomes" id="UP001056201"/>
    </source>
</evidence>